<organism evidence="3 4">
    <name type="scientific">Hyaloperonospora arabidopsidis (strain Emoy2)</name>
    <name type="common">Downy mildew agent</name>
    <name type="synonym">Peronospora arabidopsidis</name>
    <dbReference type="NCBI Taxonomy" id="559515"/>
    <lineage>
        <taxon>Eukaryota</taxon>
        <taxon>Sar</taxon>
        <taxon>Stramenopiles</taxon>
        <taxon>Oomycota</taxon>
        <taxon>Peronosporomycetes</taxon>
        <taxon>Peronosporales</taxon>
        <taxon>Peronosporaceae</taxon>
        <taxon>Hyaloperonospora</taxon>
    </lineage>
</organism>
<dbReference type="InterPro" id="IPR029033">
    <property type="entry name" value="His_PPase_superfam"/>
</dbReference>
<dbReference type="PANTHER" id="PTHR11567">
    <property type="entry name" value="ACID PHOSPHATASE-RELATED"/>
    <property type="match status" value="1"/>
</dbReference>
<name>M4BJT7_HYAAE</name>
<dbReference type="HOGENOM" id="CLU_062344_0_0_1"/>
<accession>M4BJT7</accession>
<evidence type="ECO:0000256" key="1">
    <source>
        <dbReference type="ARBA" id="ARBA00005375"/>
    </source>
</evidence>
<dbReference type="eggNOG" id="KOG3720">
    <property type="taxonomic scope" value="Eukaryota"/>
</dbReference>
<dbReference type="GO" id="GO:0016791">
    <property type="term" value="F:phosphatase activity"/>
    <property type="evidence" value="ECO:0007669"/>
    <property type="project" value="TreeGrafter"/>
</dbReference>
<dbReference type="Gene3D" id="3.40.50.1240">
    <property type="entry name" value="Phosphoglycerate mutase-like"/>
    <property type="match status" value="1"/>
</dbReference>
<dbReference type="CDD" id="cd07061">
    <property type="entry name" value="HP_HAP_like"/>
    <property type="match status" value="1"/>
</dbReference>
<protein>
    <submittedName>
        <fullName evidence="3">Uncharacterized protein</fullName>
    </submittedName>
</protein>
<dbReference type="PROSITE" id="PS00616">
    <property type="entry name" value="HIS_ACID_PHOSPHAT_1"/>
    <property type="match status" value="1"/>
</dbReference>
<dbReference type="STRING" id="559515.M4BJT7"/>
<dbReference type="AlphaFoldDB" id="M4BJT7"/>
<keyword evidence="2" id="KW-0378">Hydrolase</keyword>
<dbReference type="OMA" id="REHEMAP"/>
<reference evidence="4" key="1">
    <citation type="journal article" date="2010" name="Science">
        <title>Signatures of adaptation to obligate biotrophy in the Hyaloperonospora arabidopsidis genome.</title>
        <authorList>
            <person name="Baxter L."/>
            <person name="Tripathy S."/>
            <person name="Ishaque N."/>
            <person name="Boot N."/>
            <person name="Cabral A."/>
            <person name="Kemen E."/>
            <person name="Thines M."/>
            <person name="Ah-Fong A."/>
            <person name="Anderson R."/>
            <person name="Badejoko W."/>
            <person name="Bittner-Eddy P."/>
            <person name="Boore J.L."/>
            <person name="Chibucos M.C."/>
            <person name="Coates M."/>
            <person name="Dehal P."/>
            <person name="Delehaunty K."/>
            <person name="Dong S."/>
            <person name="Downton P."/>
            <person name="Dumas B."/>
            <person name="Fabro G."/>
            <person name="Fronick C."/>
            <person name="Fuerstenberg S.I."/>
            <person name="Fulton L."/>
            <person name="Gaulin E."/>
            <person name="Govers F."/>
            <person name="Hughes L."/>
            <person name="Humphray S."/>
            <person name="Jiang R.H."/>
            <person name="Judelson H."/>
            <person name="Kamoun S."/>
            <person name="Kyung K."/>
            <person name="Meijer H."/>
            <person name="Minx P."/>
            <person name="Morris P."/>
            <person name="Nelson J."/>
            <person name="Phuntumart V."/>
            <person name="Qutob D."/>
            <person name="Rehmany A."/>
            <person name="Rougon-Cardoso A."/>
            <person name="Ryden P."/>
            <person name="Torto-Alalibo T."/>
            <person name="Studholme D."/>
            <person name="Wang Y."/>
            <person name="Win J."/>
            <person name="Wood J."/>
            <person name="Clifton S.W."/>
            <person name="Rogers J."/>
            <person name="Van den Ackerveken G."/>
            <person name="Jones J.D."/>
            <person name="McDowell J.M."/>
            <person name="Beynon J."/>
            <person name="Tyler B.M."/>
        </authorList>
    </citation>
    <scope>NUCLEOTIDE SEQUENCE [LARGE SCALE GENOMIC DNA]</scope>
    <source>
        <strain evidence="4">Emoy2</strain>
    </source>
</reference>
<proteinExistence type="inferred from homology"/>
<sequence>MTLRLRQLQVIHRHGDRTPLINIFQGSNKIQLEKDEAQLWDRHLPTPLQRARLGSRFSVQSSADASSAFQQRPFGYLTTRGIEQMTMRGQWLRQLCEDEELQLDAVTTEKLQVYSSAYTRTQLSVQALLDGMLSDQCQSIPSVRVLPPEEDIINTYAIFPEIKKLKVDLERDDAEFAAREHEVAPIKHELMRLFPAVHSGQLPFNWLNAADYFVCRRAHQAPYIPGTELHADVTERHLGFRFHQLVAGRLMHNVLLELLHSSFWRTTAESSSLVLD</sequence>
<dbReference type="InParanoid" id="M4BJT7"/>
<dbReference type="VEuPathDB" id="FungiDB:HpaG806668"/>
<dbReference type="InterPro" id="IPR000560">
    <property type="entry name" value="His_Pase_clade-2"/>
</dbReference>
<dbReference type="InterPro" id="IPR033379">
    <property type="entry name" value="Acid_Pase_AS"/>
</dbReference>
<evidence type="ECO:0000313" key="3">
    <source>
        <dbReference type="EnsemblProtists" id="HpaP806668"/>
    </source>
</evidence>
<keyword evidence="4" id="KW-1185">Reference proteome</keyword>
<dbReference type="PANTHER" id="PTHR11567:SF110">
    <property type="entry name" value="2-PHOSPHOXYLOSE PHOSPHATASE 1"/>
    <property type="match status" value="1"/>
</dbReference>
<dbReference type="EnsemblProtists" id="HpaT806668">
    <property type="protein sequence ID" value="HpaP806668"/>
    <property type="gene ID" value="HpaG806668"/>
</dbReference>
<reference evidence="3" key="2">
    <citation type="submission" date="2015-06" db="UniProtKB">
        <authorList>
            <consortium name="EnsemblProtists"/>
        </authorList>
    </citation>
    <scope>IDENTIFICATION</scope>
    <source>
        <strain evidence="3">Emoy2</strain>
    </source>
</reference>
<dbReference type="Pfam" id="PF00328">
    <property type="entry name" value="His_Phos_2"/>
    <property type="match status" value="1"/>
</dbReference>
<dbReference type="Proteomes" id="UP000011713">
    <property type="component" value="Unassembled WGS sequence"/>
</dbReference>
<comment type="similarity">
    <text evidence="1">Belongs to the histidine acid phosphatase family.</text>
</comment>
<dbReference type="EMBL" id="JH598330">
    <property type="status" value="NOT_ANNOTATED_CDS"/>
    <property type="molecule type" value="Genomic_DNA"/>
</dbReference>
<dbReference type="SUPFAM" id="SSF53254">
    <property type="entry name" value="Phosphoglycerate mutase-like"/>
    <property type="match status" value="1"/>
</dbReference>
<dbReference type="InterPro" id="IPR050645">
    <property type="entry name" value="Histidine_acid_phosphatase"/>
</dbReference>
<evidence type="ECO:0000313" key="4">
    <source>
        <dbReference type="Proteomes" id="UP000011713"/>
    </source>
</evidence>
<evidence type="ECO:0000256" key="2">
    <source>
        <dbReference type="ARBA" id="ARBA00022801"/>
    </source>
</evidence>